<evidence type="ECO:0000256" key="1">
    <source>
        <dbReference type="SAM" id="Phobius"/>
    </source>
</evidence>
<keyword evidence="1" id="KW-0472">Membrane</keyword>
<gene>
    <name evidence="2" type="ORF">C7C56_014270</name>
</gene>
<accession>A0A2U2HJK8</accession>
<keyword evidence="1" id="KW-0812">Transmembrane</keyword>
<feature type="transmembrane region" description="Helical" evidence="1">
    <location>
        <begin position="15"/>
        <end position="35"/>
    </location>
</feature>
<dbReference type="Proteomes" id="UP000241421">
    <property type="component" value="Unassembled WGS sequence"/>
</dbReference>
<dbReference type="InterPro" id="IPR045584">
    <property type="entry name" value="Pilin-like"/>
</dbReference>
<dbReference type="Pfam" id="PF07963">
    <property type="entry name" value="N_methyl"/>
    <property type="match status" value="1"/>
</dbReference>
<dbReference type="AlphaFoldDB" id="A0A2U2HJK8"/>
<dbReference type="SUPFAM" id="SSF54523">
    <property type="entry name" value="Pili subunits"/>
    <property type="match status" value="1"/>
</dbReference>
<evidence type="ECO:0000313" key="2">
    <source>
        <dbReference type="EMBL" id="PWF47727.1"/>
    </source>
</evidence>
<reference evidence="2 3" key="1">
    <citation type="submission" date="2018-04" db="EMBL/GenBank/DDBJ databases">
        <title>Massilia violaceinigra sp. nov., a novel purple-pigmented bacterium isolated from Tianshan glacier, Xinjiang, China.</title>
        <authorList>
            <person name="Wang H."/>
        </authorList>
    </citation>
    <scope>NUCLEOTIDE SEQUENCE [LARGE SCALE GENOMIC DNA]</scope>
    <source>
        <strain evidence="2 3">B448-2</strain>
    </source>
</reference>
<dbReference type="OrthoDB" id="5405523at2"/>
<keyword evidence="3" id="KW-1185">Reference proteome</keyword>
<sequence>MSGAAHAGRARRSGFTLLELAVVVAIVAILAGALLKRVSFYNEQAELAAMQTVLGALRGALHMKAAQLIAKGRTEELTSFVDRNPMDLLAEKPSNYIGEYFSPQSFTITPGNWYFDRQKLLLVYIMKSGGELQTDQPKQLRFKIRVLLAGDAEGPEHAENPAHDTIEGVALSQINE</sequence>
<dbReference type="NCBIfam" id="TIGR02532">
    <property type="entry name" value="IV_pilin_GFxxxE"/>
    <property type="match status" value="1"/>
</dbReference>
<proteinExistence type="predicted"/>
<dbReference type="EMBL" id="PXWF02000233">
    <property type="protein sequence ID" value="PWF47727.1"/>
    <property type="molecule type" value="Genomic_DNA"/>
</dbReference>
<keyword evidence="1" id="KW-1133">Transmembrane helix</keyword>
<evidence type="ECO:0000313" key="3">
    <source>
        <dbReference type="Proteomes" id="UP000241421"/>
    </source>
</evidence>
<comment type="caution">
    <text evidence="2">The sequence shown here is derived from an EMBL/GenBank/DDBJ whole genome shotgun (WGS) entry which is preliminary data.</text>
</comment>
<organism evidence="2 3">
    <name type="scientific">Massilia glaciei</name>
    <dbReference type="NCBI Taxonomy" id="1524097"/>
    <lineage>
        <taxon>Bacteria</taxon>
        <taxon>Pseudomonadati</taxon>
        <taxon>Pseudomonadota</taxon>
        <taxon>Betaproteobacteria</taxon>
        <taxon>Burkholderiales</taxon>
        <taxon>Oxalobacteraceae</taxon>
        <taxon>Telluria group</taxon>
        <taxon>Massilia</taxon>
    </lineage>
</organism>
<protein>
    <submittedName>
        <fullName evidence="2">Type II secretion system protein</fullName>
    </submittedName>
</protein>
<dbReference type="RefSeq" id="WP_106758048.1">
    <property type="nucleotide sequence ID" value="NZ_PXWF02000233.1"/>
</dbReference>
<dbReference type="InterPro" id="IPR012902">
    <property type="entry name" value="N_methyl_site"/>
</dbReference>
<dbReference type="Gene3D" id="3.30.700.10">
    <property type="entry name" value="Glycoprotein, Type 4 Pilin"/>
    <property type="match status" value="1"/>
</dbReference>
<name>A0A2U2HJK8_9BURK</name>
<dbReference type="PROSITE" id="PS00409">
    <property type="entry name" value="PROKAR_NTER_METHYL"/>
    <property type="match status" value="1"/>
</dbReference>